<gene>
    <name evidence="12" type="ORF">KIPB_006788</name>
</gene>
<dbReference type="InterPro" id="IPR001233">
    <property type="entry name" value="RtcB"/>
</dbReference>
<dbReference type="GO" id="GO:0170057">
    <property type="term" value="F:RNA ligase (GTP) activity"/>
    <property type="evidence" value="ECO:0007669"/>
    <property type="project" value="UniProtKB-EC"/>
</dbReference>
<dbReference type="GO" id="GO:0006281">
    <property type="term" value="P:DNA repair"/>
    <property type="evidence" value="ECO:0007669"/>
    <property type="project" value="TreeGrafter"/>
</dbReference>
<evidence type="ECO:0000256" key="2">
    <source>
        <dbReference type="ARBA" id="ARBA00022598"/>
    </source>
</evidence>
<comment type="cofactor">
    <cofactor evidence="10">
        <name>Mn(2+)</name>
        <dbReference type="ChEBI" id="CHEBI:29035"/>
    </cofactor>
    <text evidence="10">Binds 2 manganese ions per subunit.</text>
</comment>
<feature type="compositionally biased region" description="Basic residues" evidence="11">
    <location>
        <begin position="603"/>
        <end position="627"/>
    </location>
</feature>
<feature type="binding site" evidence="10">
    <location>
        <position position="203"/>
    </location>
    <ligand>
        <name>Mn(2+)</name>
        <dbReference type="ChEBI" id="CHEBI:29035"/>
        <label>2</label>
    </ligand>
</feature>
<keyword evidence="5 9" id="KW-0342">GTP-binding</keyword>
<dbReference type="OrthoDB" id="10249697at2759"/>
<feature type="binding site" evidence="9">
    <location>
        <begin position="170"/>
        <end position="174"/>
    </location>
    <ligand>
        <name>GMP</name>
        <dbReference type="ChEBI" id="CHEBI:58115"/>
    </ligand>
</feature>
<feature type="compositionally biased region" description="Basic and acidic residues" evidence="11">
    <location>
        <begin position="628"/>
        <end position="638"/>
    </location>
</feature>
<feature type="compositionally biased region" description="Basic and acidic residues" evidence="11">
    <location>
        <begin position="543"/>
        <end position="552"/>
    </location>
</feature>
<reference evidence="12 13" key="1">
    <citation type="journal article" date="2018" name="PLoS ONE">
        <title>The draft genome of Kipferlia bialata reveals reductive genome evolution in fornicate parasites.</title>
        <authorList>
            <person name="Tanifuji G."/>
            <person name="Takabayashi S."/>
            <person name="Kume K."/>
            <person name="Takagi M."/>
            <person name="Nakayama T."/>
            <person name="Kamikawa R."/>
            <person name="Inagaki Y."/>
            <person name="Hashimoto T."/>
        </authorList>
    </citation>
    <scope>NUCLEOTIDE SEQUENCE [LARGE SCALE GENOMIC DNA]</scope>
    <source>
        <strain evidence="12">NY0173</strain>
    </source>
</reference>
<feature type="region of interest" description="Disordered" evidence="11">
    <location>
        <begin position="564"/>
        <end position="586"/>
    </location>
</feature>
<feature type="active site" description="GMP-histidine intermediate" evidence="8">
    <location>
        <position position="454"/>
    </location>
</feature>
<dbReference type="EC" id="6.5.1.8" evidence="1"/>
<evidence type="ECO:0000256" key="9">
    <source>
        <dbReference type="PIRSR" id="PIRSR601233-2"/>
    </source>
</evidence>
<dbReference type="GO" id="GO:0030145">
    <property type="term" value="F:manganese ion binding"/>
    <property type="evidence" value="ECO:0007669"/>
    <property type="project" value="TreeGrafter"/>
</dbReference>
<sequence>MGPQLLIKGDTNHAVVFADTDLVEEECQKQIRSFVDHPAFAQSQIRIMPDAHAGMGAVIGFTATLGHLLIPSVVGVDIGCGVSAYRLGTGDIDFAAVDAHIRENVPSGFASRKRPPDRDLMHKVYETCSVKRHDTDTYHQFLLDLDTTCRRIGYDPHKALTSIGTLGGGNHFIEIDCCGESGERYLIIHSGSRNFGLTVAMHHMAEAVRHKGIDYFIRTSGVNDVPSYVRDFFRTTQPGEVGVLDERFRRWVENHAAMCPLKPGPCADNYVFDMKVAQTYAKLNRRLMGVYVLQCLPKALPSPLSMADTASVTEVLDMVVDTVSATADMVSAVEASLGAGSVGQGPMVGIPPSTAHEVVPPTGLHGVGVESAVTARGTTGDAQGSTLLDSDAAVFRGPDIESVHNYIDFDDRIIRKGAIAARKDQPVIIPLNMADGTLLAVGKGNTEWNCSAPHGAGRIMSRTKAFKCLDMEEYRDTMRGRHIYSTCVVEATLDEAPKAYKPADRIMEFVSDTISITHHMVPIYNFKGMGGKWGRRGRRGKGAGRDTAKHPDAYYTQPVTLTSTRGISPIGKEHTDGTLETGSGIGTVGLESEADGCLPFKVSSHKGRTKAQRDRKRRIKKRRRGKGGQRDHSDYILG</sequence>
<feature type="region of interest" description="Disordered" evidence="11">
    <location>
        <begin position="534"/>
        <end position="553"/>
    </location>
</feature>
<evidence type="ECO:0000256" key="8">
    <source>
        <dbReference type="PIRSR" id="PIRSR601233-1"/>
    </source>
</evidence>
<evidence type="ECO:0000256" key="10">
    <source>
        <dbReference type="PIRSR" id="PIRSR601233-3"/>
    </source>
</evidence>
<name>A0A9K3D0R7_9EUKA</name>
<keyword evidence="4 9" id="KW-0547">Nucleotide-binding</keyword>
<dbReference type="PANTHER" id="PTHR43749">
    <property type="entry name" value="RNA-SPLICING LIGASE RTCB"/>
    <property type="match status" value="1"/>
</dbReference>
<dbReference type="GO" id="GO:0006396">
    <property type="term" value="P:RNA processing"/>
    <property type="evidence" value="ECO:0007669"/>
    <property type="project" value="InterPro"/>
</dbReference>
<organism evidence="12 13">
    <name type="scientific">Kipferlia bialata</name>
    <dbReference type="NCBI Taxonomy" id="797122"/>
    <lineage>
        <taxon>Eukaryota</taxon>
        <taxon>Metamonada</taxon>
        <taxon>Carpediemonas-like organisms</taxon>
        <taxon>Kipferlia</taxon>
    </lineage>
</organism>
<evidence type="ECO:0000256" key="3">
    <source>
        <dbReference type="ARBA" id="ARBA00022723"/>
    </source>
</evidence>
<evidence type="ECO:0000256" key="4">
    <source>
        <dbReference type="ARBA" id="ARBA00022741"/>
    </source>
</evidence>
<feature type="binding site" evidence="10">
    <location>
        <position position="77"/>
    </location>
    <ligand>
        <name>Mn(2+)</name>
        <dbReference type="ChEBI" id="CHEBI:29035"/>
        <label>1</label>
    </ligand>
</feature>
<dbReference type="PANTHER" id="PTHR43749:SF2">
    <property type="entry name" value="RNA-SPLICING LIGASE RTCB"/>
    <property type="match status" value="1"/>
</dbReference>
<evidence type="ECO:0000313" key="12">
    <source>
        <dbReference type="EMBL" id="GIQ85159.1"/>
    </source>
</evidence>
<keyword evidence="13" id="KW-1185">Reference proteome</keyword>
<dbReference type="AlphaFoldDB" id="A0A9K3D0R7"/>
<evidence type="ECO:0000256" key="11">
    <source>
        <dbReference type="SAM" id="MobiDB-lite"/>
    </source>
</evidence>
<accession>A0A9K3D0R7</accession>
<dbReference type="InterPro" id="IPR052915">
    <property type="entry name" value="RtcB-like"/>
</dbReference>
<feature type="binding site" evidence="9">
    <location>
        <begin position="430"/>
        <end position="433"/>
    </location>
    <ligand>
        <name>GMP</name>
        <dbReference type="ChEBI" id="CHEBI:58115"/>
    </ligand>
</feature>
<dbReference type="Gene3D" id="3.90.1860.10">
    <property type="entry name" value="tRNA-splicing ligase RtcB"/>
    <property type="match status" value="2"/>
</dbReference>
<evidence type="ECO:0000256" key="1">
    <source>
        <dbReference type="ARBA" id="ARBA00012726"/>
    </source>
</evidence>
<feature type="region of interest" description="Disordered" evidence="11">
    <location>
        <begin position="598"/>
        <end position="638"/>
    </location>
</feature>
<protein>
    <recommendedName>
        <fullName evidence="1">3'-phosphate/5'-hydroxy nucleic acid ligase</fullName>
        <ecNumber evidence="1">6.5.1.8</ecNumber>
    </recommendedName>
</protein>
<keyword evidence="2 12" id="KW-0436">Ligase</keyword>
<feature type="binding site" evidence="9">
    <location>
        <begin position="454"/>
        <end position="457"/>
    </location>
    <ligand>
        <name>GMP</name>
        <dbReference type="ChEBI" id="CHEBI:58115"/>
    </ligand>
</feature>
<feature type="binding site" evidence="10">
    <location>
        <position position="171"/>
    </location>
    <ligand>
        <name>Mn(2+)</name>
        <dbReference type="ChEBI" id="CHEBI:29035"/>
        <label>1</label>
    </ligand>
</feature>
<comment type="caution">
    <text evidence="12">The sequence shown here is derived from an EMBL/GenBank/DDBJ whole genome shotgun (WGS) entry which is preliminary data.</text>
</comment>
<evidence type="ECO:0000313" key="13">
    <source>
        <dbReference type="Proteomes" id="UP000265618"/>
    </source>
</evidence>
<dbReference type="Proteomes" id="UP000265618">
    <property type="component" value="Unassembled WGS sequence"/>
</dbReference>
<dbReference type="GO" id="GO:0005525">
    <property type="term" value="F:GTP binding"/>
    <property type="evidence" value="ECO:0007669"/>
    <property type="project" value="UniProtKB-KW"/>
</dbReference>
<dbReference type="GO" id="GO:0003909">
    <property type="term" value="F:DNA ligase activity"/>
    <property type="evidence" value="ECO:0007669"/>
    <property type="project" value="TreeGrafter"/>
</dbReference>
<dbReference type="GO" id="GO:0042245">
    <property type="term" value="P:RNA repair"/>
    <property type="evidence" value="ECO:0007669"/>
    <property type="project" value="TreeGrafter"/>
</dbReference>
<dbReference type="InterPro" id="IPR036025">
    <property type="entry name" value="RtcB-like_sf"/>
</dbReference>
<proteinExistence type="predicted"/>
<evidence type="ECO:0000256" key="7">
    <source>
        <dbReference type="ARBA" id="ARBA00047746"/>
    </source>
</evidence>
<dbReference type="EMBL" id="BDIP01001798">
    <property type="protein sequence ID" value="GIQ85159.1"/>
    <property type="molecule type" value="Genomic_DNA"/>
</dbReference>
<keyword evidence="6 10" id="KW-0464">Manganese</keyword>
<evidence type="ECO:0000256" key="5">
    <source>
        <dbReference type="ARBA" id="ARBA00023134"/>
    </source>
</evidence>
<evidence type="ECO:0000256" key="6">
    <source>
        <dbReference type="ARBA" id="ARBA00023211"/>
    </source>
</evidence>
<comment type="catalytic activity">
    <reaction evidence="7">
        <text>a 3'-end 3'-phospho-ribonucleotide-RNA + a 5'-end dephospho-ribonucleoside-RNA + GTP = a ribonucleotidyl-ribonucleotide-RNA + GMP + diphosphate</text>
        <dbReference type="Rhea" id="RHEA:68076"/>
        <dbReference type="Rhea" id="RHEA-COMP:10463"/>
        <dbReference type="Rhea" id="RHEA-COMP:13936"/>
        <dbReference type="Rhea" id="RHEA-COMP:17355"/>
        <dbReference type="ChEBI" id="CHEBI:33019"/>
        <dbReference type="ChEBI" id="CHEBI:37565"/>
        <dbReference type="ChEBI" id="CHEBI:58115"/>
        <dbReference type="ChEBI" id="CHEBI:83062"/>
        <dbReference type="ChEBI" id="CHEBI:138284"/>
        <dbReference type="ChEBI" id="CHEBI:173118"/>
        <dbReference type="EC" id="6.5.1.8"/>
    </reaction>
</comment>
<keyword evidence="3 10" id="KW-0479">Metal-binding</keyword>
<dbReference type="Pfam" id="PF01139">
    <property type="entry name" value="RtcB"/>
    <property type="match status" value="2"/>
</dbReference>
<dbReference type="SUPFAM" id="SSF103365">
    <property type="entry name" value="Hypothetical protein PH1602"/>
    <property type="match status" value="2"/>
</dbReference>